<dbReference type="Pfam" id="PF00096">
    <property type="entry name" value="zf-C2H2"/>
    <property type="match status" value="3"/>
</dbReference>
<evidence type="ECO:0000256" key="8">
    <source>
        <dbReference type="ARBA" id="ARBA00023242"/>
    </source>
</evidence>
<dbReference type="FunFam" id="3.30.160.60:FF:001954">
    <property type="entry name" value="Zinc finger protein 787"/>
    <property type="match status" value="1"/>
</dbReference>
<dbReference type="FunFam" id="3.30.160.60:FF:001155">
    <property type="entry name" value="Zinc finger 30C"/>
    <property type="match status" value="1"/>
</dbReference>
<evidence type="ECO:0000256" key="9">
    <source>
        <dbReference type="PROSITE-ProRule" id="PRU00042"/>
    </source>
</evidence>
<dbReference type="AlphaFoldDB" id="A0A5N5MK03"/>
<dbReference type="GO" id="GO:0031519">
    <property type="term" value="C:PcG protein complex"/>
    <property type="evidence" value="ECO:0007669"/>
    <property type="project" value="TreeGrafter"/>
</dbReference>
<organism evidence="13 14">
    <name type="scientific">Pangasianodon hypophthalmus</name>
    <name type="common">Striped catfish</name>
    <name type="synonym">Helicophagus hypophthalmus</name>
    <dbReference type="NCBI Taxonomy" id="310915"/>
    <lineage>
        <taxon>Eukaryota</taxon>
        <taxon>Metazoa</taxon>
        <taxon>Chordata</taxon>
        <taxon>Craniata</taxon>
        <taxon>Vertebrata</taxon>
        <taxon>Euteleostomi</taxon>
        <taxon>Actinopterygii</taxon>
        <taxon>Neopterygii</taxon>
        <taxon>Teleostei</taxon>
        <taxon>Ostariophysi</taxon>
        <taxon>Siluriformes</taxon>
        <taxon>Pangasiidae</taxon>
        <taxon>Pangasianodon</taxon>
    </lineage>
</organism>
<dbReference type="GO" id="GO:0005667">
    <property type="term" value="C:transcription regulator complex"/>
    <property type="evidence" value="ECO:0007669"/>
    <property type="project" value="TreeGrafter"/>
</dbReference>
<dbReference type="GO" id="GO:0000978">
    <property type="term" value="F:RNA polymerase II cis-regulatory region sequence-specific DNA binding"/>
    <property type="evidence" value="ECO:0007669"/>
    <property type="project" value="TreeGrafter"/>
</dbReference>
<evidence type="ECO:0000256" key="3">
    <source>
        <dbReference type="ARBA" id="ARBA00022723"/>
    </source>
</evidence>
<evidence type="ECO:0000313" key="13">
    <source>
        <dbReference type="EMBL" id="KAB5555227.1"/>
    </source>
</evidence>
<evidence type="ECO:0000256" key="10">
    <source>
        <dbReference type="SAM" id="Coils"/>
    </source>
</evidence>
<feature type="domain" description="C2H2-type" evidence="12">
    <location>
        <begin position="318"/>
        <end position="345"/>
    </location>
</feature>
<comment type="caution">
    <text evidence="13">The sequence shown here is derived from an EMBL/GenBank/DDBJ whole genome shotgun (WGS) entry which is preliminary data.</text>
</comment>
<dbReference type="Proteomes" id="UP000327468">
    <property type="component" value="Chromosome 12"/>
</dbReference>
<protein>
    <recommendedName>
        <fullName evidence="12">C2H2-type domain-containing protein</fullName>
    </recommendedName>
</protein>
<feature type="compositionally biased region" description="Polar residues" evidence="11">
    <location>
        <begin position="79"/>
        <end position="90"/>
    </location>
</feature>
<dbReference type="PROSITE" id="PS00028">
    <property type="entry name" value="ZINC_FINGER_C2H2_1"/>
    <property type="match status" value="3"/>
</dbReference>
<dbReference type="Gene3D" id="3.30.160.60">
    <property type="entry name" value="Classic Zinc Finger"/>
    <property type="match status" value="3"/>
</dbReference>
<keyword evidence="14" id="KW-1185">Reference proteome</keyword>
<dbReference type="GO" id="GO:0000981">
    <property type="term" value="F:DNA-binding transcription factor activity, RNA polymerase II-specific"/>
    <property type="evidence" value="ECO:0007669"/>
    <property type="project" value="TreeGrafter"/>
</dbReference>
<dbReference type="GO" id="GO:0000785">
    <property type="term" value="C:chromatin"/>
    <property type="evidence" value="ECO:0007669"/>
    <property type="project" value="TreeGrafter"/>
</dbReference>
<keyword evidence="8" id="KW-0539">Nucleus</keyword>
<evidence type="ECO:0000256" key="2">
    <source>
        <dbReference type="ARBA" id="ARBA00006991"/>
    </source>
</evidence>
<keyword evidence="6" id="KW-0862">Zinc</keyword>
<comment type="similarity">
    <text evidence="2">Belongs to the krueppel C2H2-type zinc-finger protein family.</text>
</comment>
<evidence type="ECO:0000256" key="5">
    <source>
        <dbReference type="ARBA" id="ARBA00022771"/>
    </source>
</evidence>
<dbReference type="InterPro" id="IPR036236">
    <property type="entry name" value="Znf_C2H2_sf"/>
</dbReference>
<gene>
    <name evidence="13" type="ORF">PHYPO_G00031040</name>
</gene>
<feature type="compositionally biased region" description="Basic and acidic residues" evidence="11">
    <location>
        <begin position="91"/>
        <end position="107"/>
    </location>
</feature>
<dbReference type="SMART" id="SM00355">
    <property type="entry name" value="ZnF_C2H2"/>
    <property type="match status" value="3"/>
</dbReference>
<comment type="subcellular location">
    <subcellularLocation>
        <location evidence="1">Nucleus</location>
    </subcellularLocation>
</comment>
<dbReference type="PANTHER" id="PTHR14003">
    <property type="entry name" value="TRANSCRIPTIONAL REPRESSOR PROTEIN YY"/>
    <property type="match status" value="1"/>
</dbReference>
<keyword evidence="3" id="KW-0479">Metal-binding</keyword>
<dbReference type="GO" id="GO:0008270">
    <property type="term" value="F:zinc ion binding"/>
    <property type="evidence" value="ECO:0007669"/>
    <property type="project" value="UniProtKB-KW"/>
</dbReference>
<dbReference type="SUPFAM" id="SSF57667">
    <property type="entry name" value="beta-beta-alpha zinc fingers"/>
    <property type="match status" value="2"/>
</dbReference>
<accession>A0A5N5MK03</accession>
<name>A0A5N5MK03_PANHP</name>
<evidence type="ECO:0000313" key="14">
    <source>
        <dbReference type="Proteomes" id="UP000327468"/>
    </source>
</evidence>
<feature type="domain" description="C2H2-type" evidence="12">
    <location>
        <begin position="290"/>
        <end position="317"/>
    </location>
</feature>
<dbReference type="PROSITE" id="PS50157">
    <property type="entry name" value="ZINC_FINGER_C2H2_2"/>
    <property type="match status" value="3"/>
</dbReference>
<feature type="coiled-coil region" evidence="10">
    <location>
        <begin position="16"/>
        <end position="57"/>
    </location>
</feature>
<evidence type="ECO:0000256" key="1">
    <source>
        <dbReference type="ARBA" id="ARBA00004123"/>
    </source>
</evidence>
<reference evidence="13 14" key="1">
    <citation type="submission" date="2019-06" db="EMBL/GenBank/DDBJ databases">
        <title>A chromosome-scale genome assembly of the striped catfish, Pangasianodon hypophthalmus.</title>
        <authorList>
            <person name="Wen M."/>
            <person name="Zahm M."/>
            <person name="Roques C."/>
            <person name="Cabau C."/>
            <person name="Klopp C."/>
            <person name="Donnadieu C."/>
            <person name="Jouanno E."/>
            <person name="Avarre J.-C."/>
            <person name="Campet M."/>
            <person name="Ha T.T.T."/>
            <person name="Dugue R."/>
            <person name="Lampietro C."/>
            <person name="Louis A."/>
            <person name="Herpin A."/>
            <person name="Echchiki A."/>
            <person name="Berthelot C."/>
            <person name="Parey E."/>
            <person name="Roest-Crollius H."/>
            <person name="Braasch I."/>
            <person name="Postlethwait J."/>
            <person name="Bobe J."/>
            <person name="Montfort J."/>
            <person name="Bouchez O."/>
            <person name="Begum T."/>
            <person name="Schartl M."/>
            <person name="Guiguen Y."/>
        </authorList>
    </citation>
    <scope>NUCLEOTIDE SEQUENCE [LARGE SCALE GENOMIC DNA]</scope>
    <source>
        <strain evidence="13 14">Indonesia</strain>
        <tissue evidence="13">Blood</tissue>
    </source>
</reference>
<dbReference type="InterPro" id="IPR013087">
    <property type="entry name" value="Znf_C2H2_type"/>
</dbReference>
<feature type="region of interest" description="Disordered" evidence="11">
    <location>
        <begin position="79"/>
        <end position="114"/>
    </location>
</feature>
<keyword evidence="10" id="KW-0175">Coiled coil</keyword>
<evidence type="ECO:0000259" key="12">
    <source>
        <dbReference type="PROSITE" id="PS50157"/>
    </source>
</evidence>
<evidence type="ECO:0000256" key="4">
    <source>
        <dbReference type="ARBA" id="ARBA00022737"/>
    </source>
</evidence>
<dbReference type="PANTHER" id="PTHR14003:SF23">
    <property type="entry name" value="ZINC FINGER PROTEIN 143"/>
    <property type="match status" value="1"/>
</dbReference>
<sequence length="350" mass="39371">MSKVERLNARVSKLLAVAVQEVLEAVRETVSEYQEKTARTQRENERLRRRLQELQELTSNRHSGTEEAVNHNVVKLTESDSLLSGRNNVTQKDDEVKHETGTDKDGPHTSPVVSHVVHSSQPCFEASEPKVQTTPSQFSLRAEVSMSHYISHNAPSPEPTKHVATDHTLSVIKTEAESEEYHNYASQTLIYQTEQMTQSTPPSCAIVPFALNGSLQRLMTEDMEQIGAVLDSTEAGRDELLNGLSYRRSGCGFRVRRAEKRFCCALCGRTFSHAGDFKKHKRVHTGEKPYLCTLCGKRFSQSGYLKIHQRYHTGEKPYACSTCGKRFSHSSNYKKHQQTHIAQSLGANLV</sequence>
<dbReference type="EMBL" id="VFJC01000013">
    <property type="protein sequence ID" value="KAB5555227.1"/>
    <property type="molecule type" value="Genomic_DNA"/>
</dbReference>
<proteinExistence type="inferred from homology"/>
<evidence type="ECO:0000256" key="11">
    <source>
        <dbReference type="SAM" id="MobiDB-lite"/>
    </source>
</evidence>
<keyword evidence="7" id="KW-0238">DNA-binding</keyword>
<feature type="domain" description="C2H2-type" evidence="12">
    <location>
        <begin position="262"/>
        <end position="289"/>
    </location>
</feature>
<keyword evidence="4" id="KW-0677">Repeat</keyword>
<evidence type="ECO:0000256" key="7">
    <source>
        <dbReference type="ARBA" id="ARBA00023125"/>
    </source>
</evidence>
<dbReference type="FunFam" id="3.30.160.60:FF:000446">
    <property type="entry name" value="Zinc finger protein"/>
    <property type="match status" value="1"/>
</dbReference>
<keyword evidence="5 9" id="KW-0863">Zinc-finger</keyword>
<evidence type="ECO:0000256" key="6">
    <source>
        <dbReference type="ARBA" id="ARBA00022833"/>
    </source>
</evidence>